<keyword evidence="2" id="KW-0732">Signal</keyword>
<reference evidence="3" key="1">
    <citation type="submission" date="2019-04" db="EMBL/GenBank/DDBJ databases">
        <title>Transcription profile analysis of interaction mechanism between sugarcane and Sporisorium scitamineum using microarray.</title>
        <authorList>
            <person name="Huang N."/>
            <person name="Ling H."/>
            <person name="Que Y."/>
        </authorList>
    </citation>
    <scope>NUCLEOTIDE SEQUENCE</scope>
</reference>
<evidence type="ECO:0000256" key="1">
    <source>
        <dbReference type="SAM" id="MobiDB-lite"/>
    </source>
</evidence>
<feature type="region of interest" description="Disordered" evidence="1">
    <location>
        <begin position="153"/>
        <end position="220"/>
    </location>
</feature>
<feature type="signal peptide" evidence="2">
    <location>
        <begin position="1"/>
        <end position="18"/>
    </location>
</feature>
<evidence type="ECO:0000313" key="3">
    <source>
        <dbReference type="EMBL" id="QJS39920.1"/>
    </source>
</evidence>
<organism evidence="3">
    <name type="scientific">Sporisorium scitamineum</name>
    <dbReference type="NCBI Taxonomy" id="49012"/>
    <lineage>
        <taxon>Eukaryota</taxon>
        <taxon>Fungi</taxon>
        <taxon>Dikarya</taxon>
        <taxon>Basidiomycota</taxon>
        <taxon>Ustilaginomycotina</taxon>
        <taxon>Ustilaginomycetes</taxon>
        <taxon>Ustilaginales</taxon>
        <taxon>Ustilaginaceae</taxon>
        <taxon>Sporisorium</taxon>
    </lineage>
</organism>
<proteinExistence type="evidence at transcript level"/>
<feature type="chain" id="PRO_5026964888" evidence="2">
    <location>
        <begin position="19"/>
        <end position="220"/>
    </location>
</feature>
<dbReference type="EMBL" id="MK756113">
    <property type="protein sequence ID" value="QJS39920.1"/>
    <property type="molecule type" value="mRNA"/>
</dbReference>
<dbReference type="AlphaFoldDB" id="A0A6M4RUG0"/>
<feature type="compositionally biased region" description="Gly residues" evidence="1">
    <location>
        <begin position="165"/>
        <end position="195"/>
    </location>
</feature>
<sequence>MKTFTLLLPLVAAAMCTAERVIDKLYPTTVGGDCNQNSYDVVWNQTQQTPLNQTVGGLGSSVSGYFPKMSKKKIGLGCGLNWKDGQLHAGFDGGDPDNGIGGGFDWTPNALSGIVGVHFQNTKINLNVTITEENQVLFNVNGKDLDWERVLQQESPKEPKEAGEGYNGEGYNGEGYNGEGYNGEGYNGEGYNGEGHNGEVQVGYYDRKPDAGAVKPEILP</sequence>
<accession>A0A6M4RUG0</accession>
<protein>
    <submittedName>
        <fullName evidence="3">Putative effector protein 14</fullName>
    </submittedName>
</protein>
<evidence type="ECO:0000256" key="2">
    <source>
        <dbReference type="SAM" id="SignalP"/>
    </source>
</evidence>
<name>A0A6M4RUG0_9BASI</name>
<feature type="compositionally biased region" description="Basic and acidic residues" evidence="1">
    <location>
        <begin position="153"/>
        <end position="163"/>
    </location>
</feature>